<dbReference type="Gene3D" id="3.90.1150.140">
    <property type="match status" value="1"/>
</dbReference>
<feature type="domain" description="Peptidoglycan beta-N-acetylmuramidase NamZ N-terminal" evidence="1">
    <location>
        <begin position="22"/>
        <end position="222"/>
    </location>
</feature>
<dbReference type="InterPro" id="IPR048503">
    <property type="entry name" value="NamZ_C"/>
</dbReference>
<dbReference type="InterPro" id="IPR048502">
    <property type="entry name" value="NamZ_N"/>
</dbReference>
<accession>X0T3M9</accession>
<protein>
    <recommendedName>
        <fullName evidence="4">DUF1343 domain-containing protein</fullName>
    </recommendedName>
</protein>
<evidence type="ECO:0000259" key="1">
    <source>
        <dbReference type="Pfam" id="PF07075"/>
    </source>
</evidence>
<dbReference type="InterPro" id="IPR008302">
    <property type="entry name" value="NamZ"/>
</dbReference>
<dbReference type="Gene3D" id="3.40.50.12170">
    <property type="entry name" value="Uncharacterised protein PF07075, DUF1343"/>
    <property type="match status" value="1"/>
</dbReference>
<reference evidence="3" key="1">
    <citation type="journal article" date="2014" name="Front. Microbiol.">
        <title>High frequency of phylogenetically diverse reductive dehalogenase-homologous genes in deep subseafloor sedimentary metagenomes.</title>
        <authorList>
            <person name="Kawai M."/>
            <person name="Futagami T."/>
            <person name="Toyoda A."/>
            <person name="Takaki Y."/>
            <person name="Nishi S."/>
            <person name="Hori S."/>
            <person name="Arai W."/>
            <person name="Tsubouchi T."/>
            <person name="Morono Y."/>
            <person name="Uchiyama I."/>
            <person name="Ito T."/>
            <person name="Fujiyama A."/>
            <person name="Inagaki F."/>
            <person name="Takami H."/>
        </authorList>
    </citation>
    <scope>NUCLEOTIDE SEQUENCE</scope>
    <source>
        <strain evidence="3">Expedition CK06-06</strain>
    </source>
</reference>
<dbReference type="GO" id="GO:0033922">
    <property type="term" value="F:peptidoglycan beta-N-acetylmuramidase activity"/>
    <property type="evidence" value="ECO:0007669"/>
    <property type="project" value="InterPro"/>
</dbReference>
<dbReference type="Pfam" id="PF20732">
    <property type="entry name" value="NamZ_C"/>
    <property type="match status" value="1"/>
</dbReference>
<dbReference type="AlphaFoldDB" id="X0T3M9"/>
<comment type="caution">
    <text evidence="3">The sequence shown here is derived from an EMBL/GenBank/DDBJ whole genome shotgun (WGS) entry which is preliminary data.</text>
</comment>
<dbReference type="PANTHER" id="PTHR42915">
    <property type="entry name" value="HYPOTHETICAL 460 KDA PROTEIN IN FEUA-SIGW INTERGENIC REGION [PRECURSOR]"/>
    <property type="match status" value="1"/>
</dbReference>
<sequence length="387" mass="43594">MVKPGIDMLLEKHLGLIKGKKVGLITNPTGVNAQFISSIDLLHQCKACELVALFGPEHGIRGDYFAGAQVGHTTDTATGVMTYSLYPRYKKPTPEMLKDVEVLLYDIQDIGVRGYTYIYTMAYAMMAAKENNIPIIVLDRPNPLGGDLVDGNILDPKFSSFIGMYPIAYVYGMTPGELALYFNKEFNIGAKLKVVKMKGWTRSMKYWDTGLPWVPPSTHIARPDSAFYCAITGIMGELHTVNEGVGYTLPFEIVGAPWINPQQLADDLNRRKLPGIYFRPISYEPRYFAFANQKCHGVQIHITDYGAIKPVLTCIHIMEAINKLHPDQHIFQNPKHPNRIAMFDKAMGTDEVRLALEKGASAEEIIRNWQPAVEKFLKTRDKYLLYK</sequence>
<dbReference type="EMBL" id="BARS01003437">
    <property type="protein sequence ID" value="GAF82782.1"/>
    <property type="molecule type" value="Genomic_DNA"/>
</dbReference>
<organism evidence="3">
    <name type="scientific">marine sediment metagenome</name>
    <dbReference type="NCBI Taxonomy" id="412755"/>
    <lineage>
        <taxon>unclassified sequences</taxon>
        <taxon>metagenomes</taxon>
        <taxon>ecological metagenomes</taxon>
    </lineage>
</organism>
<name>X0T3M9_9ZZZZ</name>
<dbReference type="PANTHER" id="PTHR42915:SF1">
    <property type="entry name" value="PEPTIDOGLYCAN BETA-N-ACETYLMURAMIDASE NAMZ"/>
    <property type="match status" value="1"/>
</dbReference>
<dbReference type="Pfam" id="PF07075">
    <property type="entry name" value="NamZ_N"/>
    <property type="match status" value="1"/>
</dbReference>
<evidence type="ECO:0000313" key="3">
    <source>
        <dbReference type="EMBL" id="GAF82782.1"/>
    </source>
</evidence>
<dbReference type="PIRSF" id="PIRSF016719">
    <property type="entry name" value="UCP016719"/>
    <property type="match status" value="1"/>
</dbReference>
<evidence type="ECO:0000259" key="2">
    <source>
        <dbReference type="Pfam" id="PF20732"/>
    </source>
</evidence>
<evidence type="ECO:0008006" key="4">
    <source>
        <dbReference type="Google" id="ProtNLM"/>
    </source>
</evidence>
<proteinExistence type="predicted"/>
<gene>
    <name evidence="3" type="ORF">S01H1_06657</name>
</gene>
<feature type="domain" description="Peptidoglycan beta-N-acetylmuramidase NamZ C-terminal" evidence="2">
    <location>
        <begin position="233"/>
        <end position="386"/>
    </location>
</feature>